<dbReference type="AlphaFoldDB" id="A0A1G5HU58"/>
<dbReference type="Proteomes" id="UP000198636">
    <property type="component" value="Unassembled WGS sequence"/>
</dbReference>
<evidence type="ECO:0000313" key="2">
    <source>
        <dbReference type="EMBL" id="SCY67254.1"/>
    </source>
</evidence>
<feature type="transmembrane region" description="Helical" evidence="1">
    <location>
        <begin position="89"/>
        <end position="108"/>
    </location>
</feature>
<keyword evidence="1" id="KW-0472">Membrane</keyword>
<dbReference type="RefSeq" id="WP_091543167.1">
    <property type="nucleotide sequence ID" value="NZ_FMUS01000012.1"/>
</dbReference>
<dbReference type="InterPro" id="IPR054200">
    <property type="entry name" value="DUF6905"/>
</dbReference>
<keyword evidence="3" id="KW-1185">Reference proteome</keyword>
<protein>
    <submittedName>
        <fullName evidence="2">Uncharacterized protein</fullName>
    </submittedName>
</protein>
<name>A0A1G5HU58_9FIRM</name>
<dbReference type="EMBL" id="FMUS01000012">
    <property type="protein sequence ID" value="SCY67254.1"/>
    <property type="molecule type" value="Genomic_DNA"/>
</dbReference>
<evidence type="ECO:0000256" key="1">
    <source>
        <dbReference type="SAM" id="Phobius"/>
    </source>
</evidence>
<organism evidence="2 3">
    <name type="scientific">Alkaliphilus peptidifermentans DSM 18978</name>
    <dbReference type="NCBI Taxonomy" id="1120976"/>
    <lineage>
        <taxon>Bacteria</taxon>
        <taxon>Bacillati</taxon>
        <taxon>Bacillota</taxon>
        <taxon>Clostridia</taxon>
        <taxon>Peptostreptococcales</taxon>
        <taxon>Natronincolaceae</taxon>
        <taxon>Alkaliphilus</taxon>
    </lineage>
</organism>
<keyword evidence="1" id="KW-0812">Transmembrane</keyword>
<keyword evidence="1" id="KW-1133">Transmembrane helix</keyword>
<accession>A0A1G5HU58</accession>
<proteinExistence type="predicted"/>
<dbReference type="Pfam" id="PF21846">
    <property type="entry name" value="DUF6905"/>
    <property type="match status" value="1"/>
</dbReference>
<dbReference type="STRING" id="1120976.SAMN03080606_02138"/>
<reference evidence="2 3" key="1">
    <citation type="submission" date="2016-10" db="EMBL/GenBank/DDBJ databases">
        <authorList>
            <person name="de Groot N.N."/>
        </authorList>
    </citation>
    <scope>NUCLEOTIDE SEQUENCE [LARGE SCALE GENOMIC DNA]</scope>
    <source>
        <strain evidence="2 3">DSM 18978</strain>
    </source>
</reference>
<feature type="transmembrane region" description="Helical" evidence="1">
    <location>
        <begin position="30"/>
        <end position="47"/>
    </location>
</feature>
<sequence>MKHVGTMIGAAIAGMFVMSVWGAFSAEYGIGGGWFAGFIIIGTMWMLNHYIGVINNDGAFVDMAAGIGVAGFMRGVFENGVQVGLDSIPTLAFVILGGVLGGAAAVAFEKYQAAEKAKAQKAEA</sequence>
<evidence type="ECO:0000313" key="3">
    <source>
        <dbReference type="Proteomes" id="UP000198636"/>
    </source>
</evidence>
<dbReference type="OrthoDB" id="1908850at2"/>
<feature type="transmembrane region" description="Helical" evidence="1">
    <location>
        <begin position="59"/>
        <end position="77"/>
    </location>
</feature>
<feature type="transmembrane region" description="Helical" evidence="1">
    <location>
        <begin position="7"/>
        <end position="24"/>
    </location>
</feature>
<gene>
    <name evidence="2" type="ORF">SAMN03080606_02138</name>
</gene>